<accession>A0ABW4ZQN5</accession>
<dbReference type="EMBL" id="JBHUHZ010000004">
    <property type="protein sequence ID" value="MFD2164449.1"/>
    <property type="molecule type" value="Genomic_DNA"/>
</dbReference>
<evidence type="ECO:0000256" key="2">
    <source>
        <dbReference type="ARBA" id="ARBA00009142"/>
    </source>
</evidence>
<sequence length="250" mass="27452">MTAIFSYHLSLENWLLIGLVALLTGMSKTGVHGAGMLSAPLLALVFGGHSSSGIILPMLIIADVFGVWYYHRHASWHHLKLLFPWAGLGIVAGTFAGAYIDDKTFKLIMAITIFISIPLMIWLKGHKKEEIPKTGWFSVSTGIAGGFTSMVGNLAGSVMAVYLLAARLPKNVYIGTTAWFFLVINWAKVPFHVFSWHTITLKTALLSLVVSPLILLGAAVGIFIVKRIPEKHYRWFIIVMTIAAAVFMLL</sequence>
<evidence type="ECO:0000256" key="6">
    <source>
        <dbReference type="ARBA" id="ARBA00022989"/>
    </source>
</evidence>
<dbReference type="PANTHER" id="PTHR30269:SF23">
    <property type="entry name" value="MEMBRANE TRANSPORTER PROTEIN YDHB-RELATED"/>
    <property type="match status" value="1"/>
</dbReference>
<protein>
    <recommendedName>
        <fullName evidence="8">Probable membrane transporter protein</fullName>
    </recommendedName>
</protein>
<evidence type="ECO:0000256" key="3">
    <source>
        <dbReference type="ARBA" id="ARBA00022448"/>
    </source>
</evidence>
<keyword evidence="10" id="KW-1185">Reference proteome</keyword>
<dbReference type="Pfam" id="PF01925">
    <property type="entry name" value="TauE"/>
    <property type="match status" value="1"/>
</dbReference>
<dbReference type="InterPro" id="IPR002781">
    <property type="entry name" value="TM_pro_TauE-like"/>
</dbReference>
<keyword evidence="6 8" id="KW-1133">Transmembrane helix</keyword>
<dbReference type="PANTHER" id="PTHR30269">
    <property type="entry name" value="TRANSMEMBRANE PROTEIN YFCA"/>
    <property type="match status" value="1"/>
</dbReference>
<proteinExistence type="inferred from homology"/>
<feature type="transmembrane region" description="Helical" evidence="8">
    <location>
        <begin position="106"/>
        <end position="123"/>
    </location>
</feature>
<feature type="transmembrane region" description="Helical" evidence="8">
    <location>
        <begin position="171"/>
        <end position="191"/>
    </location>
</feature>
<evidence type="ECO:0000256" key="4">
    <source>
        <dbReference type="ARBA" id="ARBA00022475"/>
    </source>
</evidence>
<evidence type="ECO:0000313" key="9">
    <source>
        <dbReference type="EMBL" id="MFD2164449.1"/>
    </source>
</evidence>
<feature type="transmembrane region" description="Helical" evidence="8">
    <location>
        <begin position="203"/>
        <end position="226"/>
    </location>
</feature>
<keyword evidence="5 8" id="KW-0812">Transmembrane</keyword>
<evidence type="ECO:0000256" key="7">
    <source>
        <dbReference type="ARBA" id="ARBA00023136"/>
    </source>
</evidence>
<keyword evidence="7 8" id="KW-0472">Membrane</keyword>
<comment type="subcellular location">
    <subcellularLocation>
        <location evidence="1 8">Cell membrane</location>
        <topology evidence="1 8">Multi-pass membrane protein</topology>
    </subcellularLocation>
</comment>
<comment type="similarity">
    <text evidence="2 8">Belongs to the 4-toluene sulfonate uptake permease (TSUP) (TC 2.A.102) family.</text>
</comment>
<dbReference type="InterPro" id="IPR052017">
    <property type="entry name" value="TSUP"/>
</dbReference>
<feature type="transmembrane region" description="Helical" evidence="8">
    <location>
        <begin position="82"/>
        <end position="100"/>
    </location>
</feature>
<keyword evidence="3" id="KW-0813">Transport</keyword>
<reference evidence="10" key="1">
    <citation type="journal article" date="2019" name="Int. J. Syst. Evol. Microbiol.">
        <title>The Global Catalogue of Microorganisms (GCM) 10K type strain sequencing project: providing services to taxonomists for standard genome sequencing and annotation.</title>
        <authorList>
            <consortium name="The Broad Institute Genomics Platform"/>
            <consortium name="The Broad Institute Genome Sequencing Center for Infectious Disease"/>
            <person name="Wu L."/>
            <person name="Ma J."/>
        </authorList>
    </citation>
    <scope>NUCLEOTIDE SEQUENCE [LARGE SCALE GENOMIC DNA]</scope>
    <source>
        <strain evidence="10">KCTC 42217</strain>
    </source>
</reference>
<comment type="caution">
    <text evidence="9">The sequence shown here is derived from an EMBL/GenBank/DDBJ whole genome shotgun (WGS) entry which is preliminary data.</text>
</comment>
<evidence type="ECO:0000256" key="1">
    <source>
        <dbReference type="ARBA" id="ARBA00004651"/>
    </source>
</evidence>
<evidence type="ECO:0000256" key="5">
    <source>
        <dbReference type="ARBA" id="ARBA00022692"/>
    </source>
</evidence>
<evidence type="ECO:0000313" key="10">
    <source>
        <dbReference type="Proteomes" id="UP001597387"/>
    </source>
</evidence>
<evidence type="ECO:0000256" key="8">
    <source>
        <dbReference type="RuleBase" id="RU363041"/>
    </source>
</evidence>
<gene>
    <name evidence="9" type="ORF">ACFSJU_18740</name>
</gene>
<name>A0ABW4ZQN5_9SPHI</name>
<feature type="transmembrane region" description="Helical" evidence="8">
    <location>
        <begin position="232"/>
        <end position="249"/>
    </location>
</feature>
<dbReference type="Proteomes" id="UP001597387">
    <property type="component" value="Unassembled WGS sequence"/>
</dbReference>
<organism evidence="9 10">
    <name type="scientific">Paradesertivirga mongoliensis</name>
    <dbReference type="NCBI Taxonomy" id="2100740"/>
    <lineage>
        <taxon>Bacteria</taxon>
        <taxon>Pseudomonadati</taxon>
        <taxon>Bacteroidota</taxon>
        <taxon>Sphingobacteriia</taxon>
        <taxon>Sphingobacteriales</taxon>
        <taxon>Sphingobacteriaceae</taxon>
        <taxon>Paradesertivirga</taxon>
    </lineage>
</organism>
<feature type="transmembrane region" description="Helical" evidence="8">
    <location>
        <begin position="135"/>
        <end position="165"/>
    </location>
</feature>
<dbReference type="RefSeq" id="WP_255901877.1">
    <property type="nucleotide sequence ID" value="NZ_JAFMZO010000002.1"/>
</dbReference>
<keyword evidence="4 8" id="KW-1003">Cell membrane</keyword>